<evidence type="ECO:0000256" key="3">
    <source>
        <dbReference type="ARBA" id="ARBA00022722"/>
    </source>
</evidence>
<dbReference type="GO" id="GO:0046872">
    <property type="term" value="F:metal ion binding"/>
    <property type="evidence" value="ECO:0007669"/>
    <property type="project" value="UniProtKB-KW"/>
</dbReference>
<feature type="region of interest" description="Disordered" evidence="14">
    <location>
        <begin position="380"/>
        <end position="414"/>
    </location>
</feature>
<evidence type="ECO:0000256" key="14">
    <source>
        <dbReference type="SAM" id="MobiDB-lite"/>
    </source>
</evidence>
<evidence type="ECO:0000256" key="1">
    <source>
        <dbReference type="ARBA" id="ARBA00001946"/>
    </source>
</evidence>
<evidence type="ECO:0000256" key="10">
    <source>
        <dbReference type="ARBA" id="ARBA00023204"/>
    </source>
</evidence>
<keyword evidence="4" id="KW-0479">Metal-binding</keyword>
<feature type="compositionally biased region" description="Polar residues" evidence="14">
    <location>
        <begin position="32"/>
        <end position="75"/>
    </location>
</feature>
<feature type="compositionally biased region" description="Polar residues" evidence="14">
    <location>
        <begin position="254"/>
        <end position="292"/>
    </location>
</feature>
<dbReference type="OrthoDB" id="343092at2759"/>
<dbReference type="Proteomes" id="UP000765509">
    <property type="component" value="Unassembled WGS sequence"/>
</dbReference>
<protein>
    <recommendedName>
        <fullName evidence="17">ERCC4 domain-containing protein</fullName>
    </recommendedName>
</protein>
<evidence type="ECO:0000313" key="15">
    <source>
        <dbReference type="EMBL" id="MBW0479608.1"/>
    </source>
</evidence>
<accession>A0A9Q3CAR7</accession>
<evidence type="ECO:0000256" key="12">
    <source>
        <dbReference type="ARBA" id="ARBA00023254"/>
    </source>
</evidence>
<evidence type="ECO:0008006" key="17">
    <source>
        <dbReference type="Google" id="ProtNLM"/>
    </source>
</evidence>
<name>A0A9Q3CAR7_9BASI</name>
<keyword evidence="7" id="KW-0378">Hydrolase</keyword>
<evidence type="ECO:0000256" key="9">
    <source>
        <dbReference type="ARBA" id="ARBA00023172"/>
    </source>
</evidence>
<feature type="region of interest" description="Disordered" evidence="14">
    <location>
        <begin position="254"/>
        <end position="324"/>
    </location>
</feature>
<keyword evidence="16" id="KW-1185">Reference proteome</keyword>
<feature type="compositionally biased region" description="Polar residues" evidence="14">
    <location>
        <begin position="631"/>
        <end position="644"/>
    </location>
</feature>
<dbReference type="GO" id="GO:0005634">
    <property type="term" value="C:nucleus"/>
    <property type="evidence" value="ECO:0007669"/>
    <property type="project" value="UniProtKB-SubCell"/>
</dbReference>
<dbReference type="GO" id="GO:0031573">
    <property type="term" value="P:mitotic intra-S DNA damage checkpoint signaling"/>
    <property type="evidence" value="ECO:0007669"/>
    <property type="project" value="TreeGrafter"/>
</dbReference>
<reference evidence="15" key="1">
    <citation type="submission" date="2021-03" db="EMBL/GenBank/DDBJ databases">
        <title>Draft genome sequence of rust myrtle Austropuccinia psidii MF-1, a brazilian biotype.</title>
        <authorList>
            <person name="Quecine M.C."/>
            <person name="Pachon D.M.R."/>
            <person name="Bonatelli M.L."/>
            <person name="Correr F.H."/>
            <person name="Franceschini L.M."/>
            <person name="Leite T.F."/>
            <person name="Margarido G.R.A."/>
            <person name="Almeida C.A."/>
            <person name="Ferrarezi J.A."/>
            <person name="Labate C.A."/>
        </authorList>
    </citation>
    <scope>NUCLEOTIDE SEQUENCE</scope>
    <source>
        <strain evidence="15">MF-1</strain>
    </source>
</reference>
<dbReference type="GO" id="GO:0008821">
    <property type="term" value="F:crossover junction DNA endonuclease activity"/>
    <property type="evidence" value="ECO:0007669"/>
    <property type="project" value="TreeGrafter"/>
</dbReference>
<dbReference type="PANTHER" id="PTHR21077">
    <property type="entry name" value="EME1 PROTEIN"/>
    <property type="match status" value="1"/>
</dbReference>
<dbReference type="GO" id="GO:0048476">
    <property type="term" value="C:Holliday junction resolvase complex"/>
    <property type="evidence" value="ECO:0007669"/>
    <property type="project" value="InterPro"/>
</dbReference>
<dbReference type="InterPro" id="IPR042530">
    <property type="entry name" value="EME1/EME2_C"/>
</dbReference>
<keyword evidence="11" id="KW-0539">Nucleus</keyword>
<keyword evidence="10" id="KW-0234">DNA repair</keyword>
<evidence type="ECO:0000256" key="2">
    <source>
        <dbReference type="ARBA" id="ARBA00004123"/>
    </source>
</evidence>
<keyword evidence="13" id="KW-0175">Coiled coil</keyword>
<evidence type="ECO:0000256" key="13">
    <source>
        <dbReference type="SAM" id="Coils"/>
    </source>
</evidence>
<dbReference type="GO" id="GO:0031297">
    <property type="term" value="P:replication fork processing"/>
    <property type="evidence" value="ECO:0007669"/>
    <property type="project" value="TreeGrafter"/>
</dbReference>
<feature type="compositionally biased region" description="Basic and acidic residues" evidence="14">
    <location>
        <begin position="82"/>
        <end position="91"/>
    </location>
</feature>
<keyword evidence="5" id="KW-0255">Endonuclease</keyword>
<keyword evidence="6" id="KW-0227">DNA damage</keyword>
<feature type="compositionally biased region" description="Polar residues" evidence="14">
    <location>
        <begin position="135"/>
        <end position="153"/>
    </location>
</feature>
<sequence length="827" mass="93209">MTHQEELSDSSEIEIVSKPSSNFLKDNDHSNHNGLSSPPASPNQQPTANSLIEINSTPVRIPSSNSPSDAEPNQSHLKRKLHDSISPKQTKELISSPNQSSPHSSSNYKRSRNSRQGLLSQPAPVKRLESNLHNPSQDLISLNSSSPRNSHCTSPPFEKPIQINNSSTEIRSFSQPKSVISLNLESDSEQSNYQIKNQLLSQANTKASSNYVGGSFTHDEDAPSLNNGSHSDFDDHLDSLPDIVQSAHLDLNNQSTVISKQKDSSLNSIRSKSHRTTSAPSNYSTTLLAQSNHHPKRTHSTPQKSSRIRDKGKGRLVERNLTPPSSLENLNQVQVLENLYCDLDDQIDIPLQSPCQLLSSDEELPPILAVDFKTQCNSQSSDESQLFSPGRSVEKNHSKPSSLPDPNGKAKRKLGLSKEEKALKAAEAKLAREAKKAAIAKEKEENRLKRQANKLTLNRKQTVAEVRMYIPKSLSKSKLHPLVKACEILEERIRTTEGCKMNLPGQFDDGLVEPKGLVRWIRTSNKEWDEGRELFIPLESGRTIETQEPTVVAVWGGQEVSEMVQAGSNELIKRVQSIQSYHQDDQIFVIIFGLEAIFKSERRSKERRLRDEIRKELLDRNLESHPAEISARQSVNQPSLNNHNESGERRREEILKELEKVKILCKCFIIRVEDRKEFGNWLWEMTMEIGVRPYKSRRQDLRSDLRLEIGGQKSVKNHEIYERILKICLMRGGGPSGNSMSWEEQVRGIVKKFGSLKKLYTAWESLIEREGIESAEKMLIGCLEESSGRNRAGESNRATKKIGKVNSKRIFDILYGTKDGETYIYNH</sequence>
<evidence type="ECO:0000256" key="6">
    <source>
        <dbReference type="ARBA" id="ARBA00022763"/>
    </source>
</evidence>
<dbReference type="PANTHER" id="PTHR21077:SF5">
    <property type="entry name" value="CROSSOVER JUNCTION ENDONUCLEASE MMS4"/>
    <property type="match status" value="1"/>
</dbReference>
<keyword evidence="8" id="KW-0460">Magnesium</keyword>
<dbReference type="AlphaFoldDB" id="A0A9Q3CAR7"/>
<comment type="caution">
    <text evidence="15">The sequence shown here is derived from an EMBL/GenBank/DDBJ whole genome shotgun (WGS) entry which is preliminary data.</text>
</comment>
<feature type="region of interest" description="Disordered" evidence="14">
    <location>
        <begin position="135"/>
        <end position="170"/>
    </location>
</feature>
<feature type="region of interest" description="Disordered" evidence="14">
    <location>
        <begin position="211"/>
        <end position="238"/>
    </location>
</feature>
<dbReference type="EMBL" id="AVOT02005653">
    <property type="protein sequence ID" value="MBW0479608.1"/>
    <property type="molecule type" value="Genomic_DNA"/>
</dbReference>
<comment type="cofactor">
    <cofactor evidence="1">
        <name>Mg(2+)</name>
        <dbReference type="ChEBI" id="CHEBI:18420"/>
    </cofactor>
</comment>
<proteinExistence type="predicted"/>
<feature type="compositionally biased region" description="Basic and acidic residues" evidence="14">
    <location>
        <begin position="307"/>
        <end position="318"/>
    </location>
</feature>
<evidence type="ECO:0000256" key="8">
    <source>
        <dbReference type="ARBA" id="ARBA00022842"/>
    </source>
</evidence>
<keyword evidence="9" id="KW-0233">DNA recombination</keyword>
<evidence type="ECO:0000256" key="5">
    <source>
        <dbReference type="ARBA" id="ARBA00022759"/>
    </source>
</evidence>
<organism evidence="15 16">
    <name type="scientific">Austropuccinia psidii MF-1</name>
    <dbReference type="NCBI Taxonomy" id="1389203"/>
    <lineage>
        <taxon>Eukaryota</taxon>
        <taxon>Fungi</taxon>
        <taxon>Dikarya</taxon>
        <taxon>Basidiomycota</taxon>
        <taxon>Pucciniomycotina</taxon>
        <taxon>Pucciniomycetes</taxon>
        <taxon>Pucciniales</taxon>
        <taxon>Sphaerophragmiaceae</taxon>
        <taxon>Austropuccinia</taxon>
    </lineage>
</organism>
<keyword evidence="3" id="KW-0540">Nuclease</keyword>
<evidence type="ECO:0000313" key="16">
    <source>
        <dbReference type="Proteomes" id="UP000765509"/>
    </source>
</evidence>
<keyword evidence="12" id="KW-0469">Meiosis</keyword>
<evidence type="ECO:0000256" key="11">
    <source>
        <dbReference type="ARBA" id="ARBA00023242"/>
    </source>
</evidence>
<dbReference type="InterPro" id="IPR033310">
    <property type="entry name" value="Mms4/EME1/EME2"/>
</dbReference>
<gene>
    <name evidence="15" type="ORF">O181_019323</name>
</gene>
<dbReference type="Gene3D" id="3.40.50.10130">
    <property type="match status" value="1"/>
</dbReference>
<evidence type="ECO:0000256" key="7">
    <source>
        <dbReference type="ARBA" id="ARBA00022801"/>
    </source>
</evidence>
<feature type="compositionally biased region" description="Low complexity" evidence="14">
    <location>
        <begin position="95"/>
        <end position="108"/>
    </location>
</feature>
<evidence type="ECO:0000256" key="4">
    <source>
        <dbReference type="ARBA" id="ARBA00022723"/>
    </source>
</evidence>
<dbReference type="GO" id="GO:0006302">
    <property type="term" value="P:double-strand break repair"/>
    <property type="evidence" value="ECO:0007669"/>
    <property type="project" value="TreeGrafter"/>
</dbReference>
<dbReference type="GO" id="GO:0000712">
    <property type="term" value="P:resolution of meiotic recombination intermediates"/>
    <property type="evidence" value="ECO:0007669"/>
    <property type="project" value="TreeGrafter"/>
</dbReference>
<feature type="region of interest" description="Disordered" evidence="14">
    <location>
        <begin position="1"/>
        <end position="121"/>
    </location>
</feature>
<comment type="subcellular location">
    <subcellularLocation>
        <location evidence="2">Nucleus</location>
    </subcellularLocation>
</comment>
<feature type="coiled-coil region" evidence="13">
    <location>
        <begin position="416"/>
        <end position="458"/>
    </location>
</feature>
<dbReference type="Gene3D" id="1.10.150.670">
    <property type="entry name" value="Crossover junction endonuclease EME1, DNA-binding domain"/>
    <property type="match status" value="1"/>
</dbReference>
<feature type="region of interest" description="Disordered" evidence="14">
    <location>
        <begin position="628"/>
        <end position="649"/>
    </location>
</feature>